<name>A0A5C5FLB5_9BASI</name>
<dbReference type="Proteomes" id="UP000311382">
    <property type="component" value="Unassembled WGS sequence"/>
</dbReference>
<evidence type="ECO:0000256" key="1">
    <source>
        <dbReference type="SAM" id="MobiDB-lite"/>
    </source>
</evidence>
<evidence type="ECO:0000313" key="3">
    <source>
        <dbReference type="Proteomes" id="UP000311382"/>
    </source>
</evidence>
<feature type="compositionally biased region" description="Basic and acidic residues" evidence="1">
    <location>
        <begin position="140"/>
        <end position="149"/>
    </location>
</feature>
<proteinExistence type="predicted"/>
<keyword evidence="3" id="KW-1185">Reference proteome</keyword>
<dbReference type="EMBL" id="SOZI01000250">
    <property type="protein sequence ID" value="TNY17092.1"/>
    <property type="molecule type" value="Genomic_DNA"/>
</dbReference>
<sequence>MRSWLRPIKPAGLRGRRKMGSVTSFRLSACQAWSYIPARRTCTQQHDCWQGQVACGRRRADTLEPDGELSSASARAVPHGSAPADSAFARKPALRPFAQYVMTVAPTERADQRVSAGDVSRGAEAETPVAALVPPPRCPLDSRRSEHFDPSLSHPLGPAPENRGARSDLRRRESLDVPHLAPLAKAPGTSMIFRGSPSTPRERRQQPSGASYRRELMGISCDAQMEAEAQQDWPSGSLAL</sequence>
<feature type="region of interest" description="Disordered" evidence="1">
    <location>
        <begin position="109"/>
        <end position="214"/>
    </location>
</feature>
<comment type="caution">
    <text evidence="2">The sequence shown here is derived from an EMBL/GenBank/DDBJ whole genome shotgun (WGS) entry which is preliminary data.</text>
</comment>
<organism evidence="2 3">
    <name type="scientific">Rhodotorula diobovata</name>
    <dbReference type="NCBI Taxonomy" id="5288"/>
    <lineage>
        <taxon>Eukaryota</taxon>
        <taxon>Fungi</taxon>
        <taxon>Dikarya</taxon>
        <taxon>Basidiomycota</taxon>
        <taxon>Pucciniomycotina</taxon>
        <taxon>Microbotryomycetes</taxon>
        <taxon>Sporidiobolales</taxon>
        <taxon>Sporidiobolaceae</taxon>
        <taxon>Rhodotorula</taxon>
    </lineage>
</organism>
<feature type="region of interest" description="Disordered" evidence="1">
    <location>
        <begin position="63"/>
        <end position="88"/>
    </location>
</feature>
<evidence type="ECO:0000313" key="2">
    <source>
        <dbReference type="EMBL" id="TNY17092.1"/>
    </source>
</evidence>
<dbReference type="AlphaFoldDB" id="A0A5C5FLB5"/>
<gene>
    <name evidence="2" type="ORF">DMC30DRAFT_145769</name>
</gene>
<protein>
    <submittedName>
        <fullName evidence="2">Uncharacterized protein</fullName>
    </submittedName>
</protein>
<reference evidence="2 3" key="1">
    <citation type="submission" date="2019-03" db="EMBL/GenBank/DDBJ databases">
        <title>Rhodosporidium diobovatum UCD-FST 08-225 genome sequencing, assembly, and annotation.</title>
        <authorList>
            <person name="Fakankun I.U."/>
            <person name="Fristensky B."/>
            <person name="Levin D.B."/>
        </authorList>
    </citation>
    <scope>NUCLEOTIDE SEQUENCE [LARGE SCALE GENOMIC DNA]</scope>
    <source>
        <strain evidence="2 3">UCD-FST 08-225</strain>
    </source>
</reference>
<feature type="compositionally biased region" description="Basic and acidic residues" evidence="1">
    <location>
        <begin position="163"/>
        <end position="176"/>
    </location>
</feature>
<accession>A0A5C5FLB5</accession>